<sequence length="340" mass="35553">MGAQAAHPPQEASSGDKLSPTPTPAPSPSPLCTTCAHPAPHVYTTYTSKSNIRLGVCTNCGAFIDPLIEAPALLLVLDLVLLKPRVFLHLLFNRGSPPLDAGVTLVPFGAPPAAPPGQPYRARVRHDLAALTAATLAADVGVRVLPLLQAPGGFADTVEAVALTVVGAALELLAQHAATLALALVVLYARGWYPAARADTRDGRQRSFVPELVPLVLLYTTLFPLLLQLALSIWYAPPASIHEALPTTPALAVLPERVVASLPPALAEGINAAQDSVVAAWSGANRVWVGTRLLGGMSAGFGLRVLLPTRPWETTSIVIFGWVAALLVSQWLSVLEPGLG</sequence>
<evidence type="ECO:0000256" key="3">
    <source>
        <dbReference type="ARBA" id="ARBA00022448"/>
    </source>
</evidence>
<reference evidence="12 13" key="1">
    <citation type="submission" date="2023-08" db="EMBL/GenBank/DDBJ databases">
        <title>Annotated Genome Sequence of Vanrija albida AlHP1.</title>
        <authorList>
            <person name="Herzog R."/>
        </authorList>
    </citation>
    <scope>NUCLEOTIDE SEQUENCE [LARGE SCALE GENOMIC DNA]</scope>
    <source>
        <strain evidence="12 13">AlHP1</strain>
    </source>
</reference>
<evidence type="ECO:0000256" key="2">
    <source>
        <dbReference type="ARBA" id="ARBA00009187"/>
    </source>
</evidence>
<evidence type="ECO:0000313" key="12">
    <source>
        <dbReference type="EMBL" id="KAL1412524.1"/>
    </source>
</evidence>
<comment type="caution">
    <text evidence="12">The sequence shown here is derived from an EMBL/GenBank/DDBJ whole genome shotgun (WGS) entry which is preliminary data.</text>
</comment>
<evidence type="ECO:0000256" key="6">
    <source>
        <dbReference type="ARBA" id="ARBA00022989"/>
    </source>
</evidence>
<name>A0ABR3QCS7_9TREE</name>
<keyword evidence="9 10" id="KW-0472">Membrane</keyword>
<keyword evidence="5 10" id="KW-0256">Endoplasmic reticulum</keyword>
<proteinExistence type="inferred from homology"/>
<keyword evidence="7 10" id="KW-0445">Lipid transport</keyword>
<evidence type="ECO:0000256" key="5">
    <source>
        <dbReference type="ARBA" id="ARBA00022824"/>
    </source>
</evidence>
<evidence type="ECO:0000256" key="11">
    <source>
        <dbReference type="SAM" id="MobiDB-lite"/>
    </source>
</evidence>
<comment type="function">
    <text evidence="10">Regulates also the sphingolipid metabolism.</text>
</comment>
<feature type="transmembrane region" description="Helical" evidence="10">
    <location>
        <begin position="160"/>
        <end position="191"/>
    </location>
</feature>
<comment type="function">
    <text evidence="10">Mediator of sterol homeostasis involved in sterol uptake, trafficking and distribution into membranes.</text>
</comment>
<gene>
    <name evidence="12" type="primary">ARV1</name>
    <name evidence="12" type="ORF">Q8F55_000270</name>
</gene>
<dbReference type="GeneID" id="95981313"/>
<dbReference type="Pfam" id="PF04161">
    <property type="entry name" value="Arv1"/>
    <property type="match status" value="1"/>
</dbReference>
<keyword evidence="10" id="KW-0746">Sphingolipid metabolism</keyword>
<dbReference type="RefSeq" id="XP_069212468.1">
    <property type="nucleotide sequence ID" value="XM_069348924.1"/>
</dbReference>
<keyword evidence="3 10" id="KW-0813">Transport</keyword>
<keyword evidence="13" id="KW-1185">Reference proteome</keyword>
<feature type="transmembrane region" description="Helical" evidence="10">
    <location>
        <begin position="212"/>
        <end position="236"/>
    </location>
</feature>
<keyword evidence="4 10" id="KW-0812">Transmembrane</keyword>
<comment type="similarity">
    <text evidence="2 10">Belongs to the ARV1 family.</text>
</comment>
<dbReference type="EMBL" id="JBBXJM010000001">
    <property type="protein sequence ID" value="KAL1412524.1"/>
    <property type="molecule type" value="Genomic_DNA"/>
</dbReference>
<dbReference type="Proteomes" id="UP001565368">
    <property type="component" value="Unassembled WGS sequence"/>
</dbReference>
<keyword evidence="8 10" id="KW-0443">Lipid metabolism</keyword>
<evidence type="ECO:0000256" key="1">
    <source>
        <dbReference type="ARBA" id="ARBA00004477"/>
    </source>
</evidence>
<protein>
    <recommendedName>
        <fullName evidence="10">Protein ARV</fullName>
    </recommendedName>
</protein>
<evidence type="ECO:0000256" key="8">
    <source>
        <dbReference type="ARBA" id="ARBA00023098"/>
    </source>
</evidence>
<keyword evidence="6 10" id="KW-1133">Transmembrane helix</keyword>
<organism evidence="12 13">
    <name type="scientific">Vanrija albida</name>
    <dbReference type="NCBI Taxonomy" id="181172"/>
    <lineage>
        <taxon>Eukaryota</taxon>
        <taxon>Fungi</taxon>
        <taxon>Dikarya</taxon>
        <taxon>Basidiomycota</taxon>
        <taxon>Agaricomycotina</taxon>
        <taxon>Tremellomycetes</taxon>
        <taxon>Trichosporonales</taxon>
        <taxon>Trichosporonaceae</taxon>
        <taxon>Vanrija</taxon>
    </lineage>
</organism>
<evidence type="ECO:0000256" key="4">
    <source>
        <dbReference type="ARBA" id="ARBA00022692"/>
    </source>
</evidence>
<dbReference type="PANTHER" id="PTHR14467:SF0">
    <property type="entry name" value="PROTEIN ARV1"/>
    <property type="match status" value="1"/>
</dbReference>
<feature type="transmembrane region" description="Helical" evidence="10">
    <location>
        <begin position="314"/>
        <end position="332"/>
    </location>
</feature>
<accession>A0ABR3QCS7</accession>
<evidence type="ECO:0000256" key="10">
    <source>
        <dbReference type="RuleBase" id="RU368065"/>
    </source>
</evidence>
<keyword evidence="10" id="KW-0333">Golgi apparatus</keyword>
<comment type="subcellular location">
    <subcellularLocation>
        <location evidence="1 10">Endoplasmic reticulum membrane</location>
        <topology evidence="1 10">Multi-pass membrane protein</topology>
    </subcellularLocation>
    <subcellularLocation>
        <location evidence="10">Golgi apparatus membrane</location>
        <topology evidence="10">Multi-pass membrane protein</topology>
    </subcellularLocation>
</comment>
<dbReference type="PANTHER" id="PTHR14467">
    <property type="entry name" value="ARV1"/>
    <property type="match status" value="1"/>
</dbReference>
<feature type="transmembrane region" description="Helical" evidence="10">
    <location>
        <begin position="287"/>
        <end position="307"/>
    </location>
</feature>
<evidence type="ECO:0000256" key="7">
    <source>
        <dbReference type="ARBA" id="ARBA00023055"/>
    </source>
</evidence>
<evidence type="ECO:0000313" key="13">
    <source>
        <dbReference type="Proteomes" id="UP001565368"/>
    </source>
</evidence>
<evidence type="ECO:0000256" key="9">
    <source>
        <dbReference type="ARBA" id="ARBA00023136"/>
    </source>
</evidence>
<feature type="region of interest" description="Disordered" evidence="11">
    <location>
        <begin position="1"/>
        <end position="30"/>
    </location>
</feature>
<dbReference type="InterPro" id="IPR007290">
    <property type="entry name" value="Arv1"/>
</dbReference>